<evidence type="ECO:0000313" key="2">
    <source>
        <dbReference type="Proteomes" id="UP000194236"/>
    </source>
</evidence>
<reference evidence="1 2" key="1">
    <citation type="submission" date="2017-03" db="EMBL/GenBank/DDBJ databases">
        <title>Genome Survey of Euroglyphus maynei.</title>
        <authorList>
            <person name="Arlian L.G."/>
            <person name="Morgan M.S."/>
            <person name="Rider S.D."/>
        </authorList>
    </citation>
    <scope>NUCLEOTIDE SEQUENCE [LARGE SCALE GENOMIC DNA]</scope>
    <source>
        <strain evidence="1">Arlian Lab</strain>
        <tissue evidence="1">Whole body</tissue>
    </source>
</reference>
<accession>A0A1Y3AXL5</accession>
<evidence type="ECO:0000313" key="1">
    <source>
        <dbReference type="EMBL" id="OTF72363.1"/>
    </source>
</evidence>
<dbReference type="Proteomes" id="UP000194236">
    <property type="component" value="Unassembled WGS sequence"/>
</dbReference>
<dbReference type="EMBL" id="MUJZ01056551">
    <property type="protein sequence ID" value="OTF72363.1"/>
    <property type="molecule type" value="Genomic_DNA"/>
</dbReference>
<gene>
    <name evidence="1" type="ORF">BLA29_007342</name>
</gene>
<dbReference type="AlphaFoldDB" id="A0A1Y3AXL5"/>
<organism evidence="1 2">
    <name type="scientific">Euroglyphus maynei</name>
    <name type="common">Mayne's house dust mite</name>
    <dbReference type="NCBI Taxonomy" id="6958"/>
    <lineage>
        <taxon>Eukaryota</taxon>
        <taxon>Metazoa</taxon>
        <taxon>Ecdysozoa</taxon>
        <taxon>Arthropoda</taxon>
        <taxon>Chelicerata</taxon>
        <taxon>Arachnida</taxon>
        <taxon>Acari</taxon>
        <taxon>Acariformes</taxon>
        <taxon>Sarcoptiformes</taxon>
        <taxon>Astigmata</taxon>
        <taxon>Psoroptidia</taxon>
        <taxon>Analgoidea</taxon>
        <taxon>Pyroglyphidae</taxon>
        <taxon>Pyroglyphinae</taxon>
        <taxon>Euroglyphus</taxon>
    </lineage>
</organism>
<comment type="caution">
    <text evidence="1">The sequence shown here is derived from an EMBL/GenBank/DDBJ whole genome shotgun (WGS) entry which is preliminary data.</text>
</comment>
<keyword evidence="2" id="KW-1185">Reference proteome</keyword>
<protein>
    <submittedName>
        <fullName evidence="1">Uncharacterized protein</fullName>
    </submittedName>
</protein>
<proteinExistence type="predicted"/>
<sequence length="185" mass="20890">MSDAEMDNWYPAFFGPTVKPMTRLRNFPNHYSAANSLLNPTTATDYMPFMRATEPSATFYPISPATRPSWPALGYYPNLNHFYNYHRPAANSMMAAAGSMIRPMTIPFFPQINQYYMQRYRSLPYMAPYTGGGGGVYHQPTATPYRPYVQTPFNSMVTAAASSVYPVRVPFSAITTPLSYHVHPI</sequence>
<name>A0A1Y3AXL5_EURMA</name>